<dbReference type="InterPro" id="IPR007855">
    <property type="entry name" value="RDRP"/>
</dbReference>
<reference evidence="3" key="1">
    <citation type="submission" date="2020-11" db="EMBL/GenBank/DDBJ databases">
        <authorList>
            <consortium name="DOE Joint Genome Institute"/>
            <person name="Ahrendt S."/>
            <person name="Riley R."/>
            <person name="Andreopoulos W."/>
            <person name="Labutti K."/>
            <person name="Pangilinan J."/>
            <person name="Ruiz-Duenas F.J."/>
            <person name="Barrasa J.M."/>
            <person name="Sanchez-Garcia M."/>
            <person name="Camarero S."/>
            <person name="Miyauchi S."/>
            <person name="Serrano A."/>
            <person name="Linde D."/>
            <person name="Babiker R."/>
            <person name="Drula E."/>
            <person name="Ayuso-Fernandez I."/>
            <person name="Pacheco R."/>
            <person name="Padilla G."/>
            <person name="Ferreira P."/>
            <person name="Barriuso J."/>
            <person name="Kellner H."/>
            <person name="Castanera R."/>
            <person name="Alfaro M."/>
            <person name="Ramirez L."/>
            <person name="Pisabarro A.G."/>
            <person name="Kuo A."/>
            <person name="Tritt A."/>
            <person name="Lipzen A."/>
            <person name="He G."/>
            <person name="Yan M."/>
            <person name="Ng V."/>
            <person name="Cullen D."/>
            <person name="Martin F."/>
            <person name="Rosso M.-N."/>
            <person name="Henrissat B."/>
            <person name="Hibbett D."/>
            <person name="Martinez A.T."/>
            <person name="Grigoriev I.V."/>
        </authorList>
    </citation>
    <scope>NUCLEOTIDE SEQUENCE</scope>
    <source>
        <strain evidence="3">CBS 506.95</strain>
    </source>
</reference>
<name>A0A9P6E3K2_9AGAR</name>
<dbReference type="Proteomes" id="UP000807306">
    <property type="component" value="Unassembled WGS sequence"/>
</dbReference>
<dbReference type="GO" id="GO:0030422">
    <property type="term" value="P:siRNA processing"/>
    <property type="evidence" value="ECO:0007669"/>
    <property type="project" value="TreeGrafter"/>
</dbReference>
<dbReference type="PANTHER" id="PTHR23079">
    <property type="entry name" value="RNA-DEPENDENT RNA POLYMERASE"/>
    <property type="match status" value="1"/>
</dbReference>
<dbReference type="EMBL" id="MU157976">
    <property type="protein sequence ID" value="KAF9521888.1"/>
    <property type="molecule type" value="Genomic_DNA"/>
</dbReference>
<organism evidence="3 4">
    <name type="scientific">Crepidotus variabilis</name>
    <dbReference type="NCBI Taxonomy" id="179855"/>
    <lineage>
        <taxon>Eukaryota</taxon>
        <taxon>Fungi</taxon>
        <taxon>Dikarya</taxon>
        <taxon>Basidiomycota</taxon>
        <taxon>Agaricomycotina</taxon>
        <taxon>Agaricomycetes</taxon>
        <taxon>Agaricomycetidae</taxon>
        <taxon>Agaricales</taxon>
        <taxon>Agaricineae</taxon>
        <taxon>Crepidotaceae</taxon>
        <taxon>Crepidotus</taxon>
    </lineage>
</organism>
<protein>
    <recommendedName>
        <fullName evidence="1">RNA-dependent RNA polymerase</fullName>
        <ecNumber evidence="1">2.7.7.48</ecNumber>
    </recommendedName>
</protein>
<dbReference type="GO" id="GO:0003968">
    <property type="term" value="F:RNA-directed RNA polymerase activity"/>
    <property type="evidence" value="ECO:0007669"/>
    <property type="project" value="UniProtKB-KW"/>
</dbReference>
<feature type="domain" description="RDRP core" evidence="2">
    <location>
        <begin position="1"/>
        <end position="146"/>
    </location>
</feature>
<sequence length="167" mass="19133">AKRIGLLFSAAQIDYNLDPKLVGDIPDISVGDEVFSDVCGLISKYLAVQLSKAKRITFRAKRYTPTVFQIRYLGYKGVLMLHPELDKEKKHLAEFQKSMKKFTTAVDHTFSVVGHLRLYTFGRFNNNVIVLLSSLGITDEVFVFRQPRRRKTDGLMRQSWTASSFRP</sequence>
<keyword evidence="4" id="KW-1185">Reference proteome</keyword>
<evidence type="ECO:0000313" key="4">
    <source>
        <dbReference type="Proteomes" id="UP000807306"/>
    </source>
</evidence>
<dbReference type="Pfam" id="PF05183">
    <property type="entry name" value="RdRP"/>
    <property type="match status" value="1"/>
</dbReference>
<comment type="caution">
    <text evidence="3">The sequence shown here is derived from an EMBL/GenBank/DDBJ whole genome shotgun (WGS) entry which is preliminary data.</text>
</comment>
<dbReference type="InterPro" id="IPR057596">
    <property type="entry name" value="RDRP_core"/>
</dbReference>
<dbReference type="EC" id="2.7.7.48" evidence="1"/>
<accession>A0A9P6E3K2</accession>
<feature type="non-terminal residue" evidence="3">
    <location>
        <position position="1"/>
    </location>
</feature>
<gene>
    <name evidence="3" type="ORF">CPB83DRAFT_777882</name>
</gene>
<keyword evidence="1" id="KW-0548">Nucleotidyltransferase</keyword>
<evidence type="ECO:0000256" key="1">
    <source>
        <dbReference type="RuleBase" id="RU363098"/>
    </source>
</evidence>
<comment type="similarity">
    <text evidence="1">Belongs to the RdRP family.</text>
</comment>
<dbReference type="GO" id="GO:0031380">
    <property type="term" value="C:nuclear RNA-directed RNA polymerase complex"/>
    <property type="evidence" value="ECO:0007669"/>
    <property type="project" value="TreeGrafter"/>
</dbReference>
<dbReference type="GO" id="GO:0003723">
    <property type="term" value="F:RNA binding"/>
    <property type="evidence" value="ECO:0007669"/>
    <property type="project" value="UniProtKB-KW"/>
</dbReference>
<keyword evidence="1" id="KW-0694">RNA-binding</keyword>
<keyword evidence="1 3" id="KW-0696">RNA-directed RNA polymerase</keyword>
<evidence type="ECO:0000313" key="3">
    <source>
        <dbReference type="EMBL" id="KAF9521888.1"/>
    </source>
</evidence>
<proteinExistence type="inferred from homology"/>
<dbReference type="AlphaFoldDB" id="A0A9P6E3K2"/>
<dbReference type="OrthoDB" id="3054060at2759"/>
<evidence type="ECO:0000259" key="2">
    <source>
        <dbReference type="Pfam" id="PF05183"/>
    </source>
</evidence>
<keyword evidence="1" id="KW-0808">Transferase</keyword>
<dbReference type="PANTHER" id="PTHR23079:SF55">
    <property type="entry name" value="RNA-DIRECTED RNA POLYMERASE"/>
    <property type="match status" value="1"/>
</dbReference>
<comment type="catalytic activity">
    <reaction evidence="1">
        <text>RNA(n) + a ribonucleoside 5'-triphosphate = RNA(n+1) + diphosphate</text>
        <dbReference type="Rhea" id="RHEA:21248"/>
        <dbReference type="Rhea" id="RHEA-COMP:14527"/>
        <dbReference type="Rhea" id="RHEA-COMP:17342"/>
        <dbReference type="ChEBI" id="CHEBI:33019"/>
        <dbReference type="ChEBI" id="CHEBI:61557"/>
        <dbReference type="ChEBI" id="CHEBI:140395"/>
        <dbReference type="EC" id="2.7.7.48"/>
    </reaction>
</comment>